<evidence type="ECO:0008006" key="4">
    <source>
        <dbReference type="Google" id="ProtNLM"/>
    </source>
</evidence>
<dbReference type="PANTHER" id="PTHR34290:SF2">
    <property type="entry name" value="OS04G0668800 PROTEIN"/>
    <property type="match status" value="1"/>
</dbReference>
<feature type="transmembrane region" description="Helical" evidence="1">
    <location>
        <begin position="24"/>
        <end position="44"/>
    </location>
</feature>
<keyword evidence="1" id="KW-0812">Transmembrane</keyword>
<dbReference type="Proteomes" id="UP000182190">
    <property type="component" value="Unassembled WGS sequence"/>
</dbReference>
<dbReference type="PANTHER" id="PTHR34290">
    <property type="entry name" value="SI:CH73-390P7.2"/>
    <property type="match status" value="1"/>
</dbReference>
<dbReference type="InterPro" id="IPR044691">
    <property type="entry name" value="DCC1_Trx"/>
</dbReference>
<feature type="transmembrane region" description="Helical" evidence="1">
    <location>
        <begin position="399"/>
        <end position="420"/>
    </location>
</feature>
<accession>A0A7Z9BFN0</accession>
<dbReference type="Pfam" id="PF04134">
    <property type="entry name" value="DCC1-like"/>
    <property type="match status" value="1"/>
</dbReference>
<evidence type="ECO:0000313" key="3">
    <source>
        <dbReference type="Proteomes" id="UP000182190"/>
    </source>
</evidence>
<dbReference type="EMBL" id="CZCS02000007">
    <property type="protein sequence ID" value="VXD11796.1"/>
    <property type="molecule type" value="Genomic_DNA"/>
</dbReference>
<dbReference type="OrthoDB" id="5294764at2"/>
<dbReference type="GO" id="GO:0015035">
    <property type="term" value="F:protein-disulfide reductase activity"/>
    <property type="evidence" value="ECO:0007669"/>
    <property type="project" value="InterPro"/>
</dbReference>
<protein>
    <recommendedName>
        <fullName evidence="4">HTTM domain-containing protein</fullName>
    </recommendedName>
</protein>
<dbReference type="AlphaFoldDB" id="A0A7Z9BFN0"/>
<evidence type="ECO:0000256" key="1">
    <source>
        <dbReference type="SAM" id="Phobius"/>
    </source>
</evidence>
<feature type="transmembrane region" description="Helical" evidence="1">
    <location>
        <begin position="135"/>
        <end position="155"/>
    </location>
</feature>
<keyword evidence="3" id="KW-1185">Reference proteome</keyword>
<reference evidence="2" key="1">
    <citation type="submission" date="2019-10" db="EMBL/GenBank/DDBJ databases">
        <authorList>
            <consortium name="Genoscope - CEA"/>
            <person name="William W."/>
        </authorList>
    </citation>
    <scope>NUCLEOTIDE SEQUENCE [LARGE SCALE GENOMIC DNA]</scope>
    <source>
        <strain evidence="2">BBR_PRJEB10994</strain>
    </source>
</reference>
<keyword evidence="1" id="KW-0472">Membrane</keyword>
<organism evidence="2 3">
    <name type="scientific">Planktothrix paucivesiculata PCC 9631</name>
    <dbReference type="NCBI Taxonomy" id="671071"/>
    <lineage>
        <taxon>Bacteria</taxon>
        <taxon>Bacillati</taxon>
        <taxon>Cyanobacteriota</taxon>
        <taxon>Cyanophyceae</taxon>
        <taxon>Oscillatoriophycideae</taxon>
        <taxon>Oscillatoriales</taxon>
        <taxon>Microcoleaceae</taxon>
        <taxon>Planktothrix</taxon>
    </lineage>
</organism>
<dbReference type="RefSeq" id="WP_083623437.1">
    <property type="nucleotide sequence ID" value="NZ_LR735026.1"/>
</dbReference>
<keyword evidence="1" id="KW-1133">Transmembrane helix</keyword>
<comment type="caution">
    <text evidence="2">The sequence shown here is derived from an EMBL/GenBank/DDBJ whole genome shotgun (WGS) entry which is preliminary data.</text>
</comment>
<dbReference type="InterPro" id="IPR007263">
    <property type="entry name" value="DCC1-like"/>
</dbReference>
<feature type="transmembrane region" description="Helical" evidence="1">
    <location>
        <begin position="291"/>
        <end position="311"/>
    </location>
</feature>
<proteinExistence type="predicted"/>
<gene>
    <name evidence="2" type="ORF">PL9631_1040020</name>
</gene>
<evidence type="ECO:0000313" key="2">
    <source>
        <dbReference type="EMBL" id="VXD11796.1"/>
    </source>
</evidence>
<feature type="transmembrane region" description="Helical" evidence="1">
    <location>
        <begin position="253"/>
        <end position="279"/>
    </location>
</feature>
<sequence length="452" mass="52380">MNFQKQTLNLSKLWNAYWFRPAPLFDLALCRIIIVGFQIGYLLVKEYHRQMLERGDIPGLDYEPLHIVQWLTFPWGTETIPPDWFLSMTFGLTFISGITALIGFKTNLSLIFFAIGNLFIQAYLFSFGKYHHPQALLLITLFLLALSPSGGVLSLDNLMQKLRTNIKKQRFKPFNLLNKKSEFSRWPILTAQWLFALIYLSATMNKLSQGNGSLISADWMNGYTLQYFLINDGLRWGSDLGVWLGQYHTLAVILSWMAIIFEATFFLVLIFPSLVWVYIPAGIGFHTGIYLAQRAPFFHLMVLYSVFIPWTKMIKTFSRRQQQSSQQPKPEILYDGLCPICIRSMTVLCYFDWLQKLSYTSVEEEWTSIQKTHPDLSLEACLAEMHLILPNGYVRKGFFAFREIILYLPPLWPLLALMYFPGSEILGPKIYTFVASRRKRLTRCSFDSCSVK</sequence>
<name>A0A7Z9BFN0_9CYAN</name>